<dbReference type="InterPro" id="IPR007804">
    <property type="entry name" value="GvpG"/>
</dbReference>
<name>A0A1R1SGM3_9ACTN</name>
<dbReference type="AlphaFoldDB" id="A0A1R1SGM3"/>
<sequence length="66" mass="7815">MIGWVLRQLIAQAEREYYDPANVQRALAELAARLEEGQIGEEEFERREDELLDRLEEAQRWANGIR</sequence>
<dbReference type="Proteomes" id="UP000186168">
    <property type="component" value="Unassembled WGS sequence"/>
</dbReference>
<reference evidence="1 2" key="1">
    <citation type="submission" date="2013-05" db="EMBL/GenBank/DDBJ databases">
        <title>Genome sequence of Streptomyces sparsogenes DSM 40356.</title>
        <authorList>
            <person name="Coyne S."/>
            <person name="Seebeck F.P."/>
        </authorList>
    </citation>
    <scope>NUCLEOTIDE SEQUENCE [LARGE SCALE GENOMIC DNA]</scope>
    <source>
        <strain evidence="1 2">DSM 40356</strain>
    </source>
</reference>
<comment type="caution">
    <text evidence="1">The sequence shown here is derived from an EMBL/GenBank/DDBJ whole genome shotgun (WGS) entry which is preliminary data.</text>
</comment>
<gene>
    <name evidence="1" type="ORF">SPAR_21497</name>
</gene>
<accession>A0A1R1SGM3</accession>
<dbReference type="EMBL" id="ASQP01000298">
    <property type="protein sequence ID" value="OMI37368.1"/>
    <property type="molecule type" value="Genomic_DNA"/>
</dbReference>
<evidence type="ECO:0000313" key="1">
    <source>
        <dbReference type="EMBL" id="OMI37368.1"/>
    </source>
</evidence>
<dbReference type="GeneID" id="96741317"/>
<dbReference type="STRING" id="67365.GCA_001704635_00439"/>
<evidence type="ECO:0000313" key="2">
    <source>
        <dbReference type="Proteomes" id="UP000186168"/>
    </source>
</evidence>
<dbReference type="Pfam" id="PF05120">
    <property type="entry name" value="GvpG"/>
    <property type="match status" value="1"/>
</dbReference>
<proteinExistence type="predicted"/>
<dbReference type="RefSeq" id="WP_065958137.1">
    <property type="nucleotide sequence ID" value="NZ_ASQP01000298.1"/>
</dbReference>
<keyword evidence="2" id="KW-1185">Reference proteome</keyword>
<organism evidence="1 2">
    <name type="scientific">Streptomyces sparsogenes DSM 40356</name>
    <dbReference type="NCBI Taxonomy" id="1331668"/>
    <lineage>
        <taxon>Bacteria</taxon>
        <taxon>Bacillati</taxon>
        <taxon>Actinomycetota</taxon>
        <taxon>Actinomycetes</taxon>
        <taxon>Kitasatosporales</taxon>
        <taxon>Streptomycetaceae</taxon>
        <taxon>Streptomyces</taxon>
    </lineage>
</organism>
<protein>
    <submittedName>
        <fullName evidence="1">Gas vesicle synthesis protein</fullName>
    </submittedName>
</protein>